<organism evidence="1 2">
    <name type="scientific">Pseudodesulfovibrio piezophilus (strain DSM 21447 / JCM 15486 / C1TLV30)</name>
    <name type="common">Desulfovibrio piezophilus</name>
    <dbReference type="NCBI Taxonomy" id="1322246"/>
    <lineage>
        <taxon>Bacteria</taxon>
        <taxon>Pseudomonadati</taxon>
        <taxon>Thermodesulfobacteriota</taxon>
        <taxon>Desulfovibrionia</taxon>
        <taxon>Desulfovibrionales</taxon>
        <taxon>Desulfovibrionaceae</taxon>
    </lineage>
</organism>
<name>M1WU85_PSEP2</name>
<reference evidence="1 2" key="1">
    <citation type="journal article" date="2013" name="PLoS ONE">
        <title>The first genomic and proteomic characterization of a deep-sea sulfate reducer: insights into the piezophilic lifestyle of Desulfovibrio piezophilus.</title>
        <authorList>
            <person name="Pradel N."/>
            <person name="Ji B."/>
            <person name="Gimenez G."/>
            <person name="Talla E."/>
            <person name="Lenoble P."/>
            <person name="Garel M."/>
            <person name="Tamburini C."/>
            <person name="Fourquet P."/>
            <person name="Lebrun R."/>
            <person name="Bertin P."/>
            <person name="Denis Y."/>
            <person name="Pophillat M."/>
            <person name="Barbe V."/>
            <person name="Ollivier B."/>
            <person name="Dolla A."/>
        </authorList>
    </citation>
    <scope>NUCLEOTIDE SEQUENCE [LARGE SCALE GENOMIC DNA]</scope>
    <source>
        <strain evidence="2">DSM 10523 / SB164P1</strain>
    </source>
</reference>
<keyword evidence="2" id="KW-1185">Reference proteome</keyword>
<proteinExistence type="predicted"/>
<dbReference type="Pfam" id="PF03567">
    <property type="entry name" value="Sulfotransfer_2"/>
    <property type="match status" value="1"/>
</dbReference>
<dbReference type="Gene3D" id="3.40.50.300">
    <property type="entry name" value="P-loop containing nucleotide triphosphate hydrolases"/>
    <property type="match status" value="1"/>
</dbReference>
<dbReference type="PATRIC" id="fig|879567.3.peg.3374"/>
<dbReference type="OrthoDB" id="1407035at2"/>
<gene>
    <name evidence="1" type="ordered locus">BN4_20290</name>
</gene>
<dbReference type="PANTHER" id="PTHR32301:SF6">
    <property type="entry name" value="GOLVESIN-RELATED"/>
    <property type="match status" value="1"/>
</dbReference>
<dbReference type="SUPFAM" id="SSF52540">
    <property type="entry name" value="P-loop containing nucleoside triphosphate hydrolases"/>
    <property type="match status" value="1"/>
</dbReference>
<dbReference type="RefSeq" id="WP_015416394.1">
    <property type="nucleotide sequence ID" value="NC_020409.1"/>
</dbReference>
<dbReference type="Proteomes" id="UP000011724">
    <property type="component" value="Chromosome"/>
</dbReference>
<dbReference type="STRING" id="1322246.BN4_20290"/>
<protein>
    <recommendedName>
        <fullName evidence="3">Sulfotransferase family protein</fullName>
    </recommendedName>
</protein>
<dbReference type="AlphaFoldDB" id="M1WU85"/>
<dbReference type="eggNOG" id="ENOG5031NK6">
    <property type="taxonomic scope" value="Bacteria"/>
</dbReference>
<evidence type="ECO:0000313" key="2">
    <source>
        <dbReference type="Proteomes" id="UP000011724"/>
    </source>
</evidence>
<dbReference type="InterPro" id="IPR053259">
    <property type="entry name" value="Golvesin-related_Golgi"/>
</dbReference>
<sequence>MLSDFNLVVAMIDQTVIHFHIPKTAGSTINSILVPAFDRDEVFLCGDNKLHLSHWESNVHFAGLSPEEQAPFRYIAGHVEYFLLESLRMPHFSFLFLRNPIERLVSMYYFVKGHEGHHLHSKVVDEELTLAEFVSTGLWHELDNGMCRRLSGVANSVPIGQCGEDVLRRAQYNLENNFSFIGFQERFDESLFLLLSFLDALDGLDYQSQNVTDKRKKAKRITSEEKKALMAVNSLDLELYAFGRELYRSRYAPFLQKFARPLESFKKALSLKKKTV</sequence>
<accession>M1WU85</accession>
<dbReference type="InterPro" id="IPR027417">
    <property type="entry name" value="P-loop_NTPase"/>
</dbReference>
<dbReference type="HOGENOM" id="CLU_054547_0_0_7"/>
<evidence type="ECO:0000313" key="1">
    <source>
        <dbReference type="EMBL" id="CCH50352.1"/>
    </source>
</evidence>
<dbReference type="PANTHER" id="PTHR32301">
    <property type="entry name" value="COUNTIN RECEPTOR CNR3-RELATED"/>
    <property type="match status" value="1"/>
</dbReference>
<dbReference type="GO" id="GO:0016020">
    <property type="term" value="C:membrane"/>
    <property type="evidence" value="ECO:0007669"/>
    <property type="project" value="InterPro"/>
</dbReference>
<reference evidence="2" key="2">
    <citation type="journal article" date="2013" name="Stand. Genomic Sci.">
        <title>Complete genome sequence of Desulfocapsa sulfexigens, a marine deltaproteobacterium specialized in disproportionating inorganic sulfur compounds.</title>
        <authorList>
            <person name="Finster K.W."/>
            <person name="Kjeldsen K.U."/>
            <person name="Kube M."/>
            <person name="Reinhardt R."/>
            <person name="Mussmann M."/>
            <person name="Amann R."/>
            <person name="Schreiber L."/>
        </authorList>
    </citation>
    <scope>NUCLEOTIDE SEQUENCE [LARGE SCALE GENOMIC DNA]</scope>
    <source>
        <strain evidence="2">DSM 10523 / SB164P1</strain>
    </source>
</reference>
<evidence type="ECO:0008006" key="3">
    <source>
        <dbReference type="Google" id="ProtNLM"/>
    </source>
</evidence>
<dbReference type="GO" id="GO:0008146">
    <property type="term" value="F:sulfotransferase activity"/>
    <property type="evidence" value="ECO:0007669"/>
    <property type="project" value="InterPro"/>
</dbReference>
<dbReference type="EMBL" id="FO203427">
    <property type="protein sequence ID" value="CCH50352.1"/>
    <property type="molecule type" value="Genomic_DNA"/>
</dbReference>
<dbReference type="InterPro" id="IPR005331">
    <property type="entry name" value="Sulfotransferase"/>
</dbReference>
<dbReference type="KEGG" id="dpi:BN4_20290"/>